<evidence type="ECO:0000313" key="2">
    <source>
        <dbReference type="Proteomes" id="UP000014984"/>
    </source>
</evidence>
<sequence>MKEGDVFTSSHLNNQLMDDAIEKTSGSNRNNISVFYIIWSGQIQNLQTIWEIMLQKQLQPDKEIYLYLGADVFDPKIYDYVNLLGKNQNGKNIF</sequence>
<proteinExistence type="predicted"/>
<evidence type="ECO:0008006" key="3">
    <source>
        <dbReference type="Google" id="ProtNLM"/>
    </source>
</evidence>
<gene>
    <name evidence="1" type="ORF">STAIW_v1c07830</name>
</gene>
<protein>
    <recommendedName>
        <fullName evidence="3">Glycosyltransferase</fullName>
    </recommendedName>
</protein>
<name>S5LUC7_9MOLU</name>
<dbReference type="Proteomes" id="UP000014984">
    <property type="component" value="Chromosome"/>
</dbReference>
<dbReference type="EMBL" id="CP005074">
    <property type="protein sequence ID" value="AGR41379.1"/>
    <property type="molecule type" value="Genomic_DNA"/>
</dbReference>
<accession>S5LUC7</accession>
<dbReference type="STRING" id="1276220.STAIW_v1c07830"/>
<reference evidence="1 2" key="1">
    <citation type="journal article" date="2013" name="Genome Biol. Evol.">
        <title>Comparison of metabolic capacities and inference of gene content evolution in mosquito-associated Spiroplasma diminutum and S. taiwanense.</title>
        <authorList>
            <person name="Lo W.S."/>
            <person name="Ku C."/>
            <person name="Chen L.L."/>
            <person name="Chang T.H."/>
            <person name="Kuo C.H."/>
        </authorList>
    </citation>
    <scope>NUCLEOTIDE SEQUENCE [LARGE SCALE GENOMIC DNA]</scope>
    <source>
        <strain evidence="1">CT-1</strain>
    </source>
</reference>
<dbReference type="KEGG" id="stai:STAIW_v1c07830"/>
<keyword evidence="2" id="KW-1185">Reference proteome</keyword>
<evidence type="ECO:0000313" key="1">
    <source>
        <dbReference type="EMBL" id="AGR41379.1"/>
    </source>
</evidence>
<dbReference type="HOGENOM" id="CLU_2384685_0_0_14"/>
<dbReference type="PATRIC" id="fig|1276220.3.peg.800"/>
<organism evidence="1 2">
    <name type="scientific">Spiroplasma taiwanense CT-1</name>
    <dbReference type="NCBI Taxonomy" id="1276220"/>
    <lineage>
        <taxon>Bacteria</taxon>
        <taxon>Bacillati</taxon>
        <taxon>Mycoplasmatota</taxon>
        <taxon>Mollicutes</taxon>
        <taxon>Entomoplasmatales</taxon>
        <taxon>Spiroplasmataceae</taxon>
        <taxon>Spiroplasma</taxon>
    </lineage>
</organism>
<dbReference type="AlphaFoldDB" id="S5LUC7"/>